<comment type="caution">
    <text evidence="2">The sequence shown here is derived from an EMBL/GenBank/DDBJ whole genome shotgun (WGS) entry which is preliminary data.</text>
</comment>
<evidence type="ECO:0000313" key="3">
    <source>
        <dbReference type="Proteomes" id="UP001283361"/>
    </source>
</evidence>
<reference evidence="2" key="1">
    <citation type="journal article" date="2023" name="G3 (Bethesda)">
        <title>A reference genome for the long-term kleptoplast-retaining sea slug Elysia crispata morphotype clarki.</title>
        <authorList>
            <person name="Eastman K.E."/>
            <person name="Pendleton A.L."/>
            <person name="Shaikh M.A."/>
            <person name="Suttiyut T."/>
            <person name="Ogas R."/>
            <person name="Tomko P."/>
            <person name="Gavelis G."/>
            <person name="Widhalm J.R."/>
            <person name="Wisecaver J.H."/>
        </authorList>
    </citation>
    <scope>NUCLEOTIDE SEQUENCE</scope>
    <source>
        <strain evidence="2">ECLA1</strain>
    </source>
</reference>
<keyword evidence="3" id="KW-1185">Reference proteome</keyword>
<dbReference type="EMBL" id="JAWDGP010002127">
    <property type="protein sequence ID" value="KAK3785504.1"/>
    <property type="molecule type" value="Genomic_DNA"/>
</dbReference>
<feature type="region of interest" description="Disordered" evidence="1">
    <location>
        <begin position="184"/>
        <end position="205"/>
    </location>
</feature>
<dbReference type="AlphaFoldDB" id="A0AAE1DWG3"/>
<accession>A0AAE1DWG3</accession>
<organism evidence="2 3">
    <name type="scientific">Elysia crispata</name>
    <name type="common">lettuce slug</name>
    <dbReference type="NCBI Taxonomy" id="231223"/>
    <lineage>
        <taxon>Eukaryota</taxon>
        <taxon>Metazoa</taxon>
        <taxon>Spiralia</taxon>
        <taxon>Lophotrochozoa</taxon>
        <taxon>Mollusca</taxon>
        <taxon>Gastropoda</taxon>
        <taxon>Heterobranchia</taxon>
        <taxon>Euthyneura</taxon>
        <taxon>Panpulmonata</taxon>
        <taxon>Sacoglossa</taxon>
        <taxon>Placobranchoidea</taxon>
        <taxon>Plakobranchidae</taxon>
        <taxon>Elysia</taxon>
    </lineage>
</organism>
<sequence length="205" mass="22619">MPRRCSMIDAILMFSRTADIQPRSLDTVFDGFGCGNVEDQNAGDRVKIRLQTIEPLLAVRDNGKVGSSAVSQDQLQASNNLGSPWVYLVIIPFSVGTTNIKARSGSFRVTRFTGYEERLRFWGGNHARHINETCGEWLLKSDARLSEYNSCSAGPNSVPFENPTGPVRQGETKMMSHLLPCSDTHLKTTKGAEPDRKASTDLRGL</sequence>
<evidence type="ECO:0000313" key="2">
    <source>
        <dbReference type="EMBL" id="KAK3785504.1"/>
    </source>
</evidence>
<evidence type="ECO:0000256" key="1">
    <source>
        <dbReference type="SAM" id="MobiDB-lite"/>
    </source>
</evidence>
<gene>
    <name evidence="2" type="ORF">RRG08_048638</name>
</gene>
<dbReference type="Proteomes" id="UP001283361">
    <property type="component" value="Unassembled WGS sequence"/>
</dbReference>
<protein>
    <submittedName>
        <fullName evidence="2">Uncharacterized protein</fullName>
    </submittedName>
</protein>
<proteinExistence type="predicted"/>
<name>A0AAE1DWG3_9GAST</name>